<gene>
    <name evidence="9" type="primary">tatA</name>
    <name evidence="11" type="ORF">HNR12_003626</name>
</gene>
<dbReference type="Proteomes" id="UP000575985">
    <property type="component" value="Unassembled WGS sequence"/>
</dbReference>
<keyword evidence="7 9" id="KW-0811">Translocation</keyword>
<proteinExistence type="inferred from homology"/>
<protein>
    <recommendedName>
        <fullName evidence="9">Sec-independent protein translocase protein TatA</fullName>
    </recommendedName>
</protein>
<dbReference type="InterPro" id="IPR006312">
    <property type="entry name" value="TatA/E"/>
</dbReference>
<reference evidence="11 12" key="1">
    <citation type="submission" date="2020-07" db="EMBL/GenBank/DDBJ databases">
        <title>Sequencing the genomes of 1000 actinobacteria strains.</title>
        <authorList>
            <person name="Klenk H.-P."/>
        </authorList>
    </citation>
    <scope>NUCLEOTIDE SEQUENCE [LARGE SCALE GENOMIC DNA]</scope>
    <source>
        <strain evidence="11 12">DSM 45927</strain>
    </source>
</reference>
<dbReference type="GO" id="GO:0043953">
    <property type="term" value="P:protein transport by the Tat complex"/>
    <property type="evidence" value="ECO:0007669"/>
    <property type="project" value="UniProtKB-UniRule"/>
</dbReference>
<evidence type="ECO:0000256" key="5">
    <source>
        <dbReference type="ARBA" id="ARBA00022927"/>
    </source>
</evidence>
<evidence type="ECO:0000313" key="12">
    <source>
        <dbReference type="Proteomes" id="UP000575985"/>
    </source>
</evidence>
<accession>A0A853BNY3</accession>
<dbReference type="GO" id="GO:0008320">
    <property type="term" value="F:protein transmembrane transporter activity"/>
    <property type="evidence" value="ECO:0007669"/>
    <property type="project" value="UniProtKB-UniRule"/>
</dbReference>
<feature type="compositionally biased region" description="Polar residues" evidence="10">
    <location>
        <begin position="92"/>
        <end position="106"/>
    </location>
</feature>
<keyword evidence="5 9" id="KW-0653">Protein transport</keyword>
<feature type="region of interest" description="Disordered" evidence="10">
    <location>
        <begin position="37"/>
        <end position="106"/>
    </location>
</feature>
<dbReference type="Gene3D" id="1.20.5.3310">
    <property type="match status" value="1"/>
</dbReference>
<dbReference type="GO" id="GO:0033281">
    <property type="term" value="C:TAT protein transport complex"/>
    <property type="evidence" value="ECO:0007669"/>
    <property type="project" value="UniProtKB-UniRule"/>
</dbReference>
<dbReference type="InterPro" id="IPR003369">
    <property type="entry name" value="TatA/B/E"/>
</dbReference>
<keyword evidence="2 9" id="KW-0813">Transport</keyword>
<dbReference type="AlphaFoldDB" id="A0A853BNY3"/>
<dbReference type="Pfam" id="PF02416">
    <property type="entry name" value="TatA_B_E"/>
    <property type="match status" value="1"/>
</dbReference>
<keyword evidence="3 9" id="KW-1003">Cell membrane</keyword>
<evidence type="ECO:0000256" key="6">
    <source>
        <dbReference type="ARBA" id="ARBA00022989"/>
    </source>
</evidence>
<evidence type="ECO:0000256" key="7">
    <source>
        <dbReference type="ARBA" id="ARBA00023010"/>
    </source>
</evidence>
<dbReference type="RefSeq" id="WP_179768715.1">
    <property type="nucleotide sequence ID" value="NZ_JACCFO010000001.1"/>
</dbReference>
<evidence type="ECO:0000313" key="11">
    <source>
        <dbReference type="EMBL" id="NYI97349.1"/>
    </source>
</evidence>
<comment type="similarity">
    <text evidence="9">Belongs to the TatA/E family.</text>
</comment>
<keyword evidence="4 9" id="KW-0812">Transmembrane</keyword>
<organism evidence="11 12">
    <name type="scientific">Streptomonospora nanhaiensis</name>
    <dbReference type="NCBI Taxonomy" id="1323731"/>
    <lineage>
        <taxon>Bacteria</taxon>
        <taxon>Bacillati</taxon>
        <taxon>Actinomycetota</taxon>
        <taxon>Actinomycetes</taxon>
        <taxon>Streptosporangiales</taxon>
        <taxon>Nocardiopsidaceae</taxon>
        <taxon>Streptomonospora</taxon>
    </lineage>
</organism>
<evidence type="ECO:0000256" key="2">
    <source>
        <dbReference type="ARBA" id="ARBA00022448"/>
    </source>
</evidence>
<dbReference type="PANTHER" id="PTHR42982:SF1">
    <property type="entry name" value="SEC-INDEPENDENT PROTEIN TRANSLOCASE PROTEIN TATA"/>
    <property type="match status" value="1"/>
</dbReference>
<evidence type="ECO:0000256" key="4">
    <source>
        <dbReference type="ARBA" id="ARBA00022692"/>
    </source>
</evidence>
<name>A0A853BNY3_9ACTN</name>
<dbReference type="EMBL" id="JACCFO010000001">
    <property type="protein sequence ID" value="NYI97349.1"/>
    <property type="molecule type" value="Genomic_DNA"/>
</dbReference>
<feature type="compositionally biased region" description="Basic and acidic residues" evidence="10">
    <location>
        <begin position="73"/>
        <end position="83"/>
    </location>
</feature>
<comment type="function">
    <text evidence="9">Part of the twin-arginine translocation (Tat) system that transports large folded proteins containing a characteristic twin-arginine motif in their signal peptide across membranes. TatA could form the protein-conducting channel of the Tat system.</text>
</comment>
<comment type="subcellular location">
    <subcellularLocation>
        <location evidence="1 9">Cell membrane</location>
        <topology evidence="1 9">Single-pass membrane protein</topology>
    </subcellularLocation>
</comment>
<keyword evidence="6 9" id="KW-1133">Transmembrane helix</keyword>
<keyword evidence="8 9" id="KW-0472">Membrane</keyword>
<comment type="caution">
    <text evidence="11">The sequence shown here is derived from an EMBL/GenBank/DDBJ whole genome shotgun (WGS) entry which is preliminary data.</text>
</comment>
<evidence type="ECO:0000256" key="9">
    <source>
        <dbReference type="HAMAP-Rule" id="MF_00236"/>
    </source>
</evidence>
<evidence type="ECO:0000256" key="10">
    <source>
        <dbReference type="SAM" id="MobiDB-lite"/>
    </source>
</evidence>
<evidence type="ECO:0000256" key="1">
    <source>
        <dbReference type="ARBA" id="ARBA00004162"/>
    </source>
</evidence>
<sequence>MGFGGRELLILLLIALLLFGASRLPQLARSLGRSARILKAETQGLTDDSTGDDDDDRGRQAPRADTAAPAPHEPGDHQPRRAELPPGRPVDGTTQAGDGSQVYRNQ</sequence>
<dbReference type="PANTHER" id="PTHR42982">
    <property type="entry name" value="SEC-INDEPENDENT PROTEIN TRANSLOCASE PROTEIN TATA"/>
    <property type="match status" value="1"/>
</dbReference>
<comment type="subunit">
    <text evidence="9">The Tat system comprises two distinct complexes: a TatABC complex, containing multiple copies of TatA, TatB and TatC subunits, and a separate TatA complex, containing only TatA subunits. Substrates initially bind to the TatABC complex, which probably triggers association of the separate TatA complex to form the active translocon.</text>
</comment>
<dbReference type="HAMAP" id="MF_00236">
    <property type="entry name" value="TatA_E"/>
    <property type="match status" value="1"/>
</dbReference>
<evidence type="ECO:0000256" key="3">
    <source>
        <dbReference type="ARBA" id="ARBA00022475"/>
    </source>
</evidence>
<keyword evidence="12" id="KW-1185">Reference proteome</keyword>
<evidence type="ECO:0000256" key="8">
    <source>
        <dbReference type="ARBA" id="ARBA00023136"/>
    </source>
</evidence>